<accession>A0A9P0A734</accession>
<feature type="compositionally biased region" description="Polar residues" evidence="1">
    <location>
        <begin position="166"/>
        <end position="177"/>
    </location>
</feature>
<name>A0A9P0A734_BEMTA</name>
<feature type="compositionally biased region" description="Polar residues" evidence="1">
    <location>
        <begin position="131"/>
        <end position="146"/>
    </location>
</feature>
<dbReference type="AlphaFoldDB" id="A0A9P0A734"/>
<organism evidence="2 3">
    <name type="scientific">Bemisia tabaci</name>
    <name type="common">Sweetpotato whitefly</name>
    <name type="synonym">Aleurodes tabaci</name>
    <dbReference type="NCBI Taxonomy" id="7038"/>
    <lineage>
        <taxon>Eukaryota</taxon>
        <taxon>Metazoa</taxon>
        <taxon>Ecdysozoa</taxon>
        <taxon>Arthropoda</taxon>
        <taxon>Hexapoda</taxon>
        <taxon>Insecta</taxon>
        <taxon>Pterygota</taxon>
        <taxon>Neoptera</taxon>
        <taxon>Paraneoptera</taxon>
        <taxon>Hemiptera</taxon>
        <taxon>Sternorrhyncha</taxon>
        <taxon>Aleyrodoidea</taxon>
        <taxon>Aleyrodidae</taxon>
        <taxon>Aleyrodinae</taxon>
        <taxon>Bemisia</taxon>
    </lineage>
</organism>
<gene>
    <name evidence="2" type="ORF">BEMITA_LOCUS4663</name>
</gene>
<proteinExistence type="predicted"/>
<feature type="region of interest" description="Disordered" evidence="1">
    <location>
        <begin position="67"/>
        <end position="177"/>
    </location>
</feature>
<evidence type="ECO:0000313" key="2">
    <source>
        <dbReference type="EMBL" id="CAH0385439.1"/>
    </source>
</evidence>
<dbReference type="EMBL" id="OU963863">
    <property type="protein sequence ID" value="CAH0385439.1"/>
    <property type="molecule type" value="Genomic_DNA"/>
</dbReference>
<sequence length="299" mass="32672">MLVFLYTKGLVKTSAIIFPVSTCFRTHELNTDSGTDDTVADNFAPTNEVTPTVSAKISSGSCFETLPTSASSQKSKKKGQAIIVSNSSQPKVCDSHTPGSNEDSASVSDFTTRSQNSSNCHTPLSTPVVLTGNSLPEVTNNNASNQLSPALSTPSSSSNVSVSTNRRGTPNAHNSAQALRAKSKDALFSMLMEWPKGRMILAYHEKHGELNDLCKGELVELILNNELKEDPSKKLSPERLTALGEAITQLFPSEDKTVYFIPYYKGLDGNKHFAKGKLWDKYRKIRKMFMDTDLIAKKE</sequence>
<reference evidence="2" key="1">
    <citation type="submission" date="2021-12" db="EMBL/GenBank/DDBJ databases">
        <authorList>
            <person name="King R."/>
        </authorList>
    </citation>
    <scope>NUCLEOTIDE SEQUENCE</scope>
</reference>
<feature type="compositionally biased region" description="Polar residues" evidence="1">
    <location>
        <begin position="97"/>
        <end position="125"/>
    </location>
</feature>
<evidence type="ECO:0000256" key="1">
    <source>
        <dbReference type="SAM" id="MobiDB-lite"/>
    </source>
</evidence>
<feature type="compositionally biased region" description="Low complexity" evidence="1">
    <location>
        <begin position="147"/>
        <end position="165"/>
    </location>
</feature>
<dbReference type="Proteomes" id="UP001152759">
    <property type="component" value="Chromosome 2"/>
</dbReference>
<evidence type="ECO:0000313" key="3">
    <source>
        <dbReference type="Proteomes" id="UP001152759"/>
    </source>
</evidence>
<protein>
    <submittedName>
        <fullName evidence="2">Uncharacterized protein</fullName>
    </submittedName>
</protein>
<keyword evidence="3" id="KW-1185">Reference proteome</keyword>